<reference evidence="2 3" key="1">
    <citation type="journal article" date="2022" name="Nat. Plants">
        <title>Genomes of leafy and leafless Platanthera orchids illuminate the evolution of mycoheterotrophy.</title>
        <authorList>
            <person name="Li M.H."/>
            <person name="Liu K.W."/>
            <person name="Li Z."/>
            <person name="Lu H.C."/>
            <person name="Ye Q.L."/>
            <person name="Zhang D."/>
            <person name="Wang J.Y."/>
            <person name="Li Y.F."/>
            <person name="Zhong Z.M."/>
            <person name="Liu X."/>
            <person name="Yu X."/>
            <person name="Liu D.K."/>
            <person name="Tu X.D."/>
            <person name="Liu B."/>
            <person name="Hao Y."/>
            <person name="Liao X.Y."/>
            <person name="Jiang Y.T."/>
            <person name="Sun W.H."/>
            <person name="Chen J."/>
            <person name="Chen Y.Q."/>
            <person name="Ai Y."/>
            <person name="Zhai J.W."/>
            <person name="Wu S.S."/>
            <person name="Zhou Z."/>
            <person name="Hsiao Y.Y."/>
            <person name="Wu W.L."/>
            <person name="Chen Y.Y."/>
            <person name="Lin Y.F."/>
            <person name="Hsu J.L."/>
            <person name="Li C.Y."/>
            <person name="Wang Z.W."/>
            <person name="Zhao X."/>
            <person name="Zhong W.Y."/>
            <person name="Ma X.K."/>
            <person name="Ma L."/>
            <person name="Huang J."/>
            <person name="Chen G.Z."/>
            <person name="Huang M.Z."/>
            <person name="Huang L."/>
            <person name="Peng D.H."/>
            <person name="Luo Y.B."/>
            <person name="Zou S.Q."/>
            <person name="Chen S.P."/>
            <person name="Lan S."/>
            <person name="Tsai W.C."/>
            <person name="Van de Peer Y."/>
            <person name="Liu Z.J."/>
        </authorList>
    </citation>
    <scope>NUCLEOTIDE SEQUENCE [LARGE SCALE GENOMIC DNA]</scope>
    <source>
        <strain evidence="2">Lor288</strain>
    </source>
</reference>
<keyword evidence="2" id="KW-0378">Hydrolase</keyword>
<dbReference type="EMBL" id="JBBWWR010000003">
    <property type="protein sequence ID" value="KAK8969701.1"/>
    <property type="molecule type" value="Genomic_DNA"/>
</dbReference>
<gene>
    <name evidence="2" type="primary">UBP8</name>
    <name evidence="2" type="ORF">KSP40_PGU022269</name>
</gene>
<feature type="compositionally biased region" description="Polar residues" evidence="1">
    <location>
        <begin position="7"/>
        <end position="17"/>
    </location>
</feature>
<comment type="caution">
    <text evidence="2">The sequence shown here is derived from an EMBL/GenBank/DDBJ whole genome shotgun (WGS) entry which is preliminary data.</text>
</comment>
<evidence type="ECO:0000256" key="1">
    <source>
        <dbReference type="SAM" id="MobiDB-lite"/>
    </source>
</evidence>
<feature type="region of interest" description="Disordered" evidence="1">
    <location>
        <begin position="1"/>
        <end position="20"/>
    </location>
</feature>
<dbReference type="GO" id="GO:0016787">
    <property type="term" value="F:hydrolase activity"/>
    <property type="evidence" value="ECO:0007669"/>
    <property type="project" value="UniProtKB-KW"/>
</dbReference>
<name>A0ABR2N0I0_9ASPA</name>
<proteinExistence type="predicted"/>
<dbReference type="Proteomes" id="UP001412067">
    <property type="component" value="Unassembled WGS sequence"/>
</dbReference>
<accession>A0ABR2N0I0</accession>
<protein>
    <submittedName>
        <fullName evidence="2">Ubiquitin carboxyl-terminal hydrolase 8</fullName>
    </submittedName>
</protein>
<organism evidence="2 3">
    <name type="scientific">Platanthera guangdongensis</name>
    <dbReference type="NCBI Taxonomy" id="2320717"/>
    <lineage>
        <taxon>Eukaryota</taxon>
        <taxon>Viridiplantae</taxon>
        <taxon>Streptophyta</taxon>
        <taxon>Embryophyta</taxon>
        <taxon>Tracheophyta</taxon>
        <taxon>Spermatophyta</taxon>
        <taxon>Magnoliopsida</taxon>
        <taxon>Liliopsida</taxon>
        <taxon>Asparagales</taxon>
        <taxon>Orchidaceae</taxon>
        <taxon>Orchidoideae</taxon>
        <taxon>Orchideae</taxon>
        <taxon>Orchidinae</taxon>
        <taxon>Platanthera</taxon>
    </lineage>
</organism>
<sequence>MDDLSSDDTGATGQTPSSEDDRVFLVPYRWWREAQELESESDSGNVARAIPYTASPAPSSYARPLSIINSIFSSDLVFNLRRDDCPMTEDAEEGVSGRCYALIPTDMWLQALRWLVQKHVLMIQL</sequence>
<keyword evidence="3" id="KW-1185">Reference proteome</keyword>
<evidence type="ECO:0000313" key="3">
    <source>
        <dbReference type="Proteomes" id="UP001412067"/>
    </source>
</evidence>
<evidence type="ECO:0000313" key="2">
    <source>
        <dbReference type="EMBL" id="KAK8969701.1"/>
    </source>
</evidence>